<dbReference type="Proteomes" id="UP000322667">
    <property type="component" value="Chromosome A05"/>
</dbReference>
<keyword evidence="2" id="KW-1185">Reference proteome</keyword>
<evidence type="ECO:0000313" key="2">
    <source>
        <dbReference type="Proteomes" id="UP000322667"/>
    </source>
</evidence>
<dbReference type="Gene3D" id="3.20.180.10">
    <property type="entry name" value="PNP-oxidase-like"/>
    <property type="match status" value="1"/>
</dbReference>
<dbReference type="PANTHER" id="PTHR13343:SF18">
    <property type="entry name" value="PENTATRICOPEPTIDE REPEAT (PPR) SUPERFAMILY PROTEIN"/>
    <property type="match status" value="1"/>
</dbReference>
<gene>
    <name evidence="1" type="ORF">ES332_A05G358400v1</name>
</gene>
<accession>A0A5D2QPJ1</accession>
<organism evidence="1 2">
    <name type="scientific">Gossypium tomentosum</name>
    <name type="common">Hawaiian cotton</name>
    <name type="synonym">Gossypium sandvicense</name>
    <dbReference type="NCBI Taxonomy" id="34277"/>
    <lineage>
        <taxon>Eukaryota</taxon>
        <taxon>Viridiplantae</taxon>
        <taxon>Streptophyta</taxon>
        <taxon>Embryophyta</taxon>
        <taxon>Tracheophyta</taxon>
        <taxon>Spermatophyta</taxon>
        <taxon>Magnoliopsida</taxon>
        <taxon>eudicotyledons</taxon>
        <taxon>Gunneridae</taxon>
        <taxon>Pentapetalae</taxon>
        <taxon>rosids</taxon>
        <taxon>malvids</taxon>
        <taxon>Malvales</taxon>
        <taxon>Malvaceae</taxon>
        <taxon>Malvoideae</taxon>
        <taxon>Gossypium</taxon>
    </lineage>
</organism>
<protein>
    <submittedName>
        <fullName evidence="1">Uncharacterized protein</fullName>
    </submittedName>
</protein>
<dbReference type="EMBL" id="CM017614">
    <property type="protein sequence ID" value="TYI30061.1"/>
    <property type="molecule type" value="Genomic_DNA"/>
</dbReference>
<dbReference type="SUPFAM" id="SSF50475">
    <property type="entry name" value="FMN-binding split barrel"/>
    <property type="match status" value="1"/>
</dbReference>
<name>A0A5D2QPJ1_GOSTO</name>
<dbReference type="AlphaFoldDB" id="A0A5D2QPJ1"/>
<dbReference type="PANTHER" id="PTHR13343">
    <property type="entry name" value="CREG1 PROTEIN"/>
    <property type="match status" value="1"/>
</dbReference>
<dbReference type="EMBL" id="CM017614">
    <property type="protein sequence ID" value="TYI30063.1"/>
    <property type="molecule type" value="Genomic_DNA"/>
</dbReference>
<reference evidence="1 2" key="1">
    <citation type="submission" date="2019-07" db="EMBL/GenBank/DDBJ databases">
        <title>WGS assembly of Gossypium tomentosum.</title>
        <authorList>
            <person name="Chen Z.J."/>
            <person name="Sreedasyam A."/>
            <person name="Ando A."/>
            <person name="Song Q."/>
            <person name="De L."/>
            <person name="Hulse-Kemp A."/>
            <person name="Ding M."/>
            <person name="Ye W."/>
            <person name="Kirkbride R."/>
            <person name="Jenkins J."/>
            <person name="Plott C."/>
            <person name="Lovell J."/>
            <person name="Lin Y.-M."/>
            <person name="Vaughn R."/>
            <person name="Liu B."/>
            <person name="Li W."/>
            <person name="Simpson S."/>
            <person name="Scheffler B."/>
            <person name="Saski C."/>
            <person name="Grover C."/>
            <person name="Hu G."/>
            <person name="Conover J."/>
            <person name="Carlson J."/>
            <person name="Shu S."/>
            <person name="Boston L."/>
            <person name="Williams M."/>
            <person name="Peterson D."/>
            <person name="Mcgee K."/>
            <person name="Jones D."/>
            <person name="Wendel J."/>
            <person name="Stelly D."/>
            <person name="Grimwood J."/>
            <person name="Schmutz J."/>
        </authorList>
    </citation>
    <scope>NUCLEOTIDE SEQUENCE [LARGE SCALE GENOMIC DNA]</scope>
    <source>
        <strain evidence="1">7179.01</strain>
    </source>
</reference>
<sequence>MAIVAASSFSVGSSQCHLCQVEGAYYSPLLGVNNGWIRHTFDGCKVTDSPSISVRCRNPFFGSTQFHWVSVGRDLSLSKVLVAADYSDSVPNSSSYESNQGYHPLEELKVCKRIQEIQLSSAEIARTTVENVLIGMDIPVRENNQAVGDFNYSDIGIDDEVPFDDEYFEVMDSEIYEAPVRWGMPDSADSSWVHPIYFAKCLMKAVHVEHDRKMDHPSNGVSIVGCLRPAFADEESYLRRLFHFDYDEGYTSDWKDGEAPKPSSKYGGSKSGSILYRLEIMRIQLFSVYGAQSLISLKDFQDAEPDVLVHSTSAILERFSEKGIRCNVALKSLCKKKGLQIEEANLIGVDSLGIDVRIFSGVEVRTCRFPFKIRAMSEAAAEKKIRQLLFPRSRRKKFQSHGDELRPRSLVFTLCSQSTIFAALFKEGINVIRTQNERRIQMHVQQK</sequence>
<evidence type="ECO:0000313" key="1">
    <source>
        <dbReference type="EMBL" id="TYI30063.1"/>
    </source>
</evidence>
<dbReference type="InterPro" id="IPR037119">
    <property type="entry name" value="Haem_oxidase_HugZ-like_sf"/>
</dbReference>
<proteinExistence type="predicted"/>